<evidence type="ECO:0000256" key="3">
    <source>
        <dbReference type="ARBA" id="ARBA00022502"/>
    </source>
</evidence>
<feature type="chain" id="PRO_5002845683" description="Mannosyltransferase" evidence="13">
    <location>
        <begin position="18"/>
        <end position="514"/>
    </location>
</feature>
<dbReference type="GO" id="GO:0006506">
    <property type="term" value="P:GPI anchor biosynthetic process"/>
    <property type="evidence" value="ECO:0007669"/>
    <property type="project" value="UniProtKB-KW"/>
</dbReference>
<protein>
    <recommendedName>
        <fullName evidence="11">Mannosyltransferase</fullName>
        <ecNumber evidence="11">2.4.1.-</ecNumber>
    </recommendedName>
</protein>
<comment type="similarity">
    <text evidence="10">Belongs to the glycosyltransferase 22 family. PIGZ subfamily.</text>
</comment>
<dbReference type="AlphaFoldDB" id="B6HH41"/>
<accession>B6HH41</accession>
<evidence type="ECO:0000313" key="14">
    <source>
        <dbReference type="EMBL" id="CAP85445.1"/>
    </source>
</evidence>
<dbReference type="OMA" id="HGIHPRY"/>
<evidence type="ECO:0000256" key="10">
    <source>
        <dbReference type="ARBA" id="ARBA00038466"/>
    </source>
</evidence>
<feature type="transmembrane region" description="Helical" evidence="11">
    <location>
        <begin position="341"/>
        <end position="360"/>
    </location>
</feature>
<dbReference type="HOGENOM" id="CLU_022957_2_0_1"/>
<dbReference type="Pfam" id="PF03901">
    <property type="entry name" value="Glyco_transf_22"/>
    <property type="match status" value="1"/>
</dbReference>
<dbReference type="VEuPathDB" id="FungiDB:PCH_Pc20g01160"/>
<keyword evidence="4 11" id="KW-0328">Glycosyltransferase</keyword>
<dbReference type="InterPro" id="IPR005599">
    <property type="entry name" value="GPI_mannosylTrfase"/>
</dbReference>
<dbReference type="PANTHER" id="PTHR22760">
    <property type="entry name" value="GLYCOSYLTRANSFERASE"/>
    <property type="match status" value="1"/>
</dbReference>
<evidence type="ECO:0000256" key="5">
    <source>
        <dbReference type="ARBA" id="ARBA00022679"/>
    </source>
</evidence>
<comment type="subcellular location">
    <subcellularLocation>
        <location evidence="1 11">Endoplasmic reticulum membrane</location>
        <topology evidence="1 11">Multi-pass membrane protein</topology>
    </subcellularLocation>
</comment>
<organism evidence="14 15">
    <name type="scientific">Penicillium rubens (strain ATCC 28089 / DSM 1075 / NRRL 1951 / Wisconsin 54-1255)</name>
    <name type="common">Penicillium chrysogenum</name>
    <dbReference type="NCBI Taxonomy" id="500485"/>
    <lineage>
        <taxon>Eukaryota</taxon>
        <taxon>Fungi</taxon>
        <taxon>Dikarya</taxon>
        <taxon>Ascomycota</taxon>
        <taxon>Pezizomycotina</taxon>
        <taxon>Eurotiomycetes</taxon>
        <taxon>Eurotiomycetidae</taxon>
        <taxon>Eurotiales</taxon>
        <taxon>Aspergillaceae</taxon>
        <taxon>Penicillium</taxon>
        <taxon>Penicillium chrysogenum species complex</taxon>
    </lineage>
</organism>
<evidence type="ECO:0000256" key="1">
    <source>
        <dbReference type="ARBA" id="ARBA00004477"/>
    </source>
</evidence>
<feature type="transmembrane region" description="Helical" evidence="11">
    <location>
        <begin position="272"/>
        <end position="290"/>
    </location>
</feature>
<evidence type="ECO:0000256" key="13">
    <source>
        <dbReference type="SAM" id="SignalP"/>
    </source>
</evidence>
<evidence type="ECO:0000256" key="12">
    <source>
        <dbReference type="SAM" id="MobiDB-lite"/>
    </source>
</evidence>
<proteinExistence type="inferred from homology"/>
<keyword evidence="5" id="KW-0808">Transferase</keyword>
<dbReference type="GO" id="GO:0000026">
    <property type="term" value="F:alpha-1,2-mannosyltransferase activity"/>
    <property type="evidence" value="ECO:0007669"/>
    <property type="project" value="TreeGrafter"/>
</dbReference>
<dbReference type="EC" id="2.4.1.-" evidence="11"/>
<dbReference type="EMBL" id="AM920435">
    <property type="protein sequence ID" value="CAP85445.1"/>
    <property type="molecule type" value="Genomic_DNA"/>
</dbReference>
<dbReference type="PANTHER" id="PTHR22760:SF3">
    <property type="entry name" value="GPI MANNOSYLTRANSFERASE 4"/>
    <property type="match status" value="1"/>
</dbReference>
<evidence type="ECO:0000256" key="6">
    <source>
        <dbReference type="ARBA" id="ARBA00022692"/>
    </source>
</evidence>
<keyword evidence="8 11" id="KW-1133">Transmembrane helix</keyword>
<dbReference type="BioCyc" id="PCHR:PC20G01160-MONOMER"/>
<keyword evidence="13" id="KW-0732">Signal</keyword>
<dbReference type="OrthoDB" id="10066429at2759"/>
<keyword evidence="7 11" id="KW-0256">Endoplasmic reticulum</keyword>
<keyword evidence="9 11" id="KW-0472">Membrane</keyword>
<dbReference type="Proteomes" id="UP000000724">
    <property type="component" value="Contig Pc00c20"/>
</dbReference>
<name>B6HH41_PENRW</name>
<keyword evidence="3" id="KW-0337">GPI-anchor biosynthesis</keyword>
<evidence type="ECO:0000313" key="15">
    <source>
        <dbReference type="Proteomes" id="UP000000724"/>
    </source>
</evidence>
<dbReference type="STRING" id="500485.B6HH41"/>
<reference evidence="14 15" key="1">
    <citation type="journal article" date="2008" name="Nat. Biotechnol.">
        <title>Genome sequencing and analysis of the filamentous fungus Penicillium chrysogenum.</title>
        <authorList>
            <person name="van den Berg M.A."/>
            <person name="Albang R."/>
            <person name="Albermann K."/>
            <person name="Badger J.H."/>
            <person name="Daran J.-M."/>
            <person name="Driessen A.J.M."/>
            <person name="Garcia-Estrada C."/>
            <person name="Fedorova N.D."/>
            <person name="Harris D.M."/>
            <person name="Heijne W.H.M."/>
            <person name="Joardar V.S."/>
            <person name="Kiel J.A.K.W."/>
            <person name="Kovalchuk A."/>
            <person name="Martin J.F."/>
            <person name="Nierman W.C."/>
            <person name="Nijland J.G."/>
            <person name="Pronk J.T."/>
            <person name="Roubos J.A."/>
            <person name="van der Klei I.J."/>
            <person name="van Peij N.N.M.E."/>
            <person name="Veenhuis M."/>
            <person name="von Doehren H."/>
            <person name="Wagner C."/>
            <person name="Wortman J.R."/>
            <person name="Bovenberg R.A.L."/>
        </authorList>
    </citation>
    <scope>NUCLEOTIDE SEQUENCE [LARGE SCALE GENOMIC DNA]</scope>
    <source>
        <strain evidence="15">ATCC 28089 / DSM 1075 / NRRL 1951 / Wisconsin 54-1255</strain>
    </source>
</reference>
<evidence type="ECO:0000256" key="2">
    <source>
        <dbReference type="ARBA" id="ARBA00004687"/>
    </source>
</evidence>
<sequence>MWRRTYLLLLVIRVYFALSPSYLHPDENFQGPELFADHQNAGRIFSFPSKLPWEFTVEHPIRSIFPLWATYELPMSLLKWFYTEIGSGSPPPHLVYYALRGGMFLLSFVLEDWAIYELVPSPRHRRAIVVLVASSYVTWTYQTHTFSNSLETLLVAWGLVLIRRIVENKVRRDKASKYTIHADLTPSDTRPSSPTPCSPSSPWWASSTASPSRLSFYSRVCNCCLSSSATSLLSALRDPIITPLNNLLYNTDTSNLAQHGLHPRHQHFTANLLQLLGPVYITMLVSLFSWPLVPYWMRNVRALSALSATMLLSLFPHQEPRFLLPAVPLLLSCVPMRRSRLLLAVWVIFNAAMGFLMGVYHQGGVVPTQLAMRDIVSSSTTHHIPSATVFWWKTYSPPLWLLGGDNQTTEIQTLDLMGMSGAEMMLQLEKVVPACSTPSPVFLVAPTSAAFLDPYAVSARQSRDQNLQLHPLWSYRKHLNLDDMDFGEDGILPTLKRVVGRRGLGVWSVRRSCK</sequence>
<evidence type="ECO:0000256" key="4">
    <source>
        <dbReference type="ARBA" id="ARBA00022676"/>
    </source>
</evidence>
<evidence type="ECO:0000256" key="7">
    <source>
        <dbReference type="ARBA" id="ARBA00022824"/>
    </source>
</evidence>
<evidence type="ECO:0000256" key="11">
    <source>
        <dbReference type="RuleBase" id="RU363075"/>
    </source>
</evidence>
<feature type="signal peptide" evidence="13">
    <location>
        <begin position="1"/>
        <end position="17"/>
    </location>
</feature>
<dbReference type="GO" id="GO:0005789">
    <property type="term" value="C:endoplasmic reticulum membrane"/>
    <property type="evidence" value="ECO:0007669"/>
    <property type="project" value="UniProtKB-SubCell"/>
</dbReference>
<keyword evidence="6 11" id="KW-0812">Transmembrane</keyword>
<dbReference type="CAZy" id="GT22">
    <property type="family name" value="Glycosyltransferase Family 22"/>
</dbReference>
<keyword evidence="15" id="KW-1185">Reference proteome</keyword>
<evidence type="ECO:0000256" key="8">
    <source>
        <dbReference type="ARBA" id="ARBA00022989"/>
    </source>
</evidence>
<dbReference type="eggNOG" id="KOG4123">
    <property type="taxonomic scope" value="Eukaryota"/>
</dbReference>
<comment type="caution">
    <text evidence="11">Lacks conserved residue(s) required for the propagation of feature annotation.</text>
</comment>
<gene>
    <name evidence="14" type="ORF">Pc20g01160</name>
    <name evidence="14" type="ORF">PCH_Pc20g01160</name>
</gene>
<feature type="region of interest" description="Disordered" evidence="12">
    <location>
        <begin position="183"/>
        <end position="203"/>
    </location>
</feature>
<evidence type="ECO:0000256" key="9">
    <source>
        <dbReference type="ARBA" id="ARBA00023136"/>
    </source>
</evidence>
<comment type="pathway">
    <text evidence="2">Glycolipid biosynthesis; glycosylphosphatidylinositol-anchor biosynthesis.</text>
</comment>